<dbReference type="Proteomes" id="UP000238801">
    <property type="component" value="Unassembled WGS sequence"/>
</dbReference>
<dbReference type="RefSeq" id="WP_281260005.1">
    <property type="nucleotide sequence ID" value="NZ_PVTT01000001.1"/>
</dbReference>
<feature type="region of interest" description="Disordered" evidence="1">
    <location>
        <begin position="18"/>
        <end position="43"/>
    </location>
</feature>
<comment type="caution">
    <text evidence="2">The sequence shown here is derived from an EMBL/GenBank/DDBJ whole genome shotgun (WGS) entry which is preliminary data.</text>
</comment>
<reference evidence="2 3" key="1">
    <citation type="submission" date="2018-03" db="EMBL/GenBank/DDBJ databases">
        <title>Genomic Encyclopedia of Archaeal and Bacterial Type Strains, Phase II (KMG-II): from individual species to whole genera.</title>
        <authorList>
            <person name="Goeker M."/>
        </authorList>
    </citation>
    <scope>NUCLEOTIDE SEQUENCE [LARGE SCALE GENOMIC DNA]</scope>
    <source>
        <strain evidence="2 3">DSM 29318</strain>
    </source>
</reference>
<dbReference type="EMBL" id="PVTT01000001">
    <property type="protein sequence ID" value="PRY95504.1"/>
    <property type="molecule type" value="Genomic_DNA"/>
</dbReference>
<proteinExistence type="predicted"/>
<dbReference type="AlphaFoldDB" id="A0A2T0X9G1"/>
<name>A0A2T0X9G1_9RHOB</name>
<evidence type="ECO:0000256" key="1">
    <source>
        <dbReference type="SAM" id="MobiDB-lite"/>
    </source>
</evidence>
<keyword evidence="3" id="KW-1185">Reference proteome</keyword>
<organism evidence="2 3">
    <name type="scientific">Hasllibacter halocynthiae</name>
    <dbReference type="NCBI Taxonomy" id="595589"/>
    <lineage>
        <taxon>Bacteria</taxon>
        <taxon>Pseudomonadati</taxon>
        <taxon>Pseudomonadota</taxon>
        <taxon>Alphaproteobacteria</taxon>
        <taxon>Rhodobacterales</taxon>
        <taxon>Roseobacteraceae</taxon>
        <taxon>Hasllibacter</taxon>
    </lineage>
</organism>
<accession>A0A2T0X9G1</accession>
<evidence type="ECO:0000313" key="3">
    <source>
        <dbReference type="Proteomes" id="UP000238801"/>
    </source>
</evidence>
<evidence type="ECO:0000313" key="2">
    <source>
        <dbReference type="EMBL" id="PRY95504.1"/>
    </source>
</evidence>
<sequence length="43" mass="4752">MTLWKRLTGQALKAEAEAQRRAAERAAQTLRSASPTRAGRGRE</sequence>
<gene>
    <name evidence="2" type="ORF">BCF33_1125</name>
</gene>
<protein>
    <submittedName>
        <fullName evidence="2">Uncharacterized protein</fullName>
    </submittedName>
</protein>